<accession>A0A7K0CR96</accession>
<name>A0A7K0CR96_9ACTN</name>
<evidence type="ECO:0000259" key="2">
    <source>
        <dbReference type="Pfam" id="PF08327"/>
    </source>
</evidence>
<dbReference type="InterPro" id="IPR013538">
    <property type="entry name" value="ASHA1/2-like_C"/>
</dbReference>
<gene>
    <name evidence="3" type="ORF">SRB5_54530</name>
</gene>
<organism evidence="3 4">
    <name type="scientific">Streptomyces smaragdinus</name>
    <dbReference type="NCBI Taxonomy" id="2585196"/>
    <lineage>
        <taxon>Bacteria</taxon>
        <taxon>Bacillati</taxon>
        <taxon>Actinomycetota</taxon>
        <taxon>Actinomycetes</taxon>
        <taxon>Kitasatosporales</taxon>
        <taxon>Streptomycetaceae</taxon>
        <taxon>Streptomyces</taxon>
    </lineage>
</organism>
<keyword evidence="4" id="KW-1185">Reference proteome</keyword>
<dbReference type="EMBL" id="WEGJ01000031">
    <property type="protein sequence ID" value="MQY15274.1"/>
    <property type="molecule type" value="Genomic_DNA"/>
</dbReference>
<dbReference type="Proteomes" id="UP000466345">
    <property type="component" value="Unassembled WGS sequence"/>
</dbReference>
<protein>
    <recommendedName>
        <fullName evidence="2">Activator of Hsp90 ATPase homologue 1/2-like C-terminal domain-containing protein</fullName>
    </recommendedName>
</protein>
<dbReference type="RefSeq" id="WP_323378552.1">
    <property type="nucleotide sequence ID" value="NZ_WEGJ01000031.1"/>
</dbReference>
<comment type="caution">
    <text evidence="3">The sequence shown here is derived from an EMBL/GenBank/DDBJ whole genome shotgun (WGS) entry which is preliminary data.</text>
</comment>
<feature type="domain" description="Activator of Hsp90 ATPase homologue 1/2-like C-terminal" evidence="2">
    <location>
        <begin position="13"/>
        <end position="132"/>
    </location>
</feature>
<dbReference type="InterPro" id="IPR023393">
    <property type="entry name" value="START-like_dom_sf"/>
</dbReference>
<dbReference type="SUPFAM" id="SSF55961">
    <property type="entry name" value="Bet v1-like"/>
    <property type="match status" value="1"/>
</dbReference>
<sequence>MSYDYTLTRVLEAPVERVWQAWTVPGQYEQWANAVPGSVSLDVRPGGTWAATMLTPDGSAFPLTGSYAGVEENERLVVGMDTPGGQSLMDCTFRAVDGGTEFTVSQSCDTEEERDMAKQGSGMLLDGLTAFLAK</sequence>
<comment type="similarity">
    <text evidence="1">Belongs to the AHA1 family.</text>
</comment>
<dbReference type="AlphaFoldDB" id="A0A7K0CR96"/>
<dbReference type="Gene3D" id="3.30.530.20">
    <property type="match status" value="1"/>
</dbReference>
<proteinExistence type="inferred from homology"/>
<evidence type="ECO:0000313" key="4">
    <source>
        <dbReference type="Proteomes" id="UP000466345"/>
    </source>
</evidence>
<evidence type="ECO:0000256" key="1">
    <source>
        <dbReference type="ARBA" id="ARBA00006817"/>
    </source>
</evidence>
<reference evidence="3 4" key="1">
    <citation type="submission" date="2019-10" db="EMBL/GenBank/DDBJ databases">
        <title>Streptomyces smaragdinus sp. nov. and Streptomyces fabii sp. nov., isolated from the gut of fungus growing-termite Macrotermes natalensis.</title>
        <authorList>
            <person name="Schwitalla J."/>
            <person name="Benndorf R."/>
            <person name="Martin K."/>
            <person name="De Beer W."/>
            <person name="Kaster A.-K."/>
            <person name="Vollmers J."/>
            <person name="Poulsen M."/>
            <person name="Beemelmanns C."/>
        </authorList>
    </citation>
    <scope>NUCLEOTIDE SEQUENCE [LARGE SCALE GENOMIC DNA]</scope>
    <source>
        <strain evidence="3 4">RB5</strain>
    </source>
</reference>
<dbReference type="Pfam" id="PF08327">
    <property type="entry name" value="AHSA1"/>
    <property type="match status" value="1"/>
</dbReference>
<evidence type="ECO:0000313" key="3">
    <source>
        <dbReference type="EMBL" id="MQY15274.1"/>
    </source>
</evidence>
<dbReference type="CDD" id="cd07814">
    <property type="entry name" value="SRPBCC_CalC_Aha1-like"/>
    <property type="match status" value="1"/>
</dbReference>